<evidence type="ECO:0000256" key="5">
    <source>
        <dbReference type="ARBA" id="ARBA00022839"/>
    </source>
</evidence>
<dbReference type="AlphaFoldDB" id="A0A1Y2K5B0"/>
<dbReference type="InterPro" id="IPR001667">
    <property type="entry name" value="DDH_dom"/>
</dbReference>
<dbReference type="GO" id="GO:0008409">
    <property type="term" value="F:5'-3' exonuclease activity"/>
    <property type="evidence" value="ECO:0007669"/>
    <property type="project" value="InterPro"/>
</dbReference>
<reference evidence="9 10" key="1">
    <citation type="journal article" date="2016" name="BMC Genomics">
        <title>Combined genomic and structural analyses of a cultured magnetotactic bacterium reveals its niche adaptation to a dynamic environment.</title>
        <authorList>
            <person name="Araujo A.C."/>
            <person name="Morillo V."/>
            <person name="Cypriano J."/>
            <person name="Teixeira L.C."/>
            <person name="Leao P."/>
            <person name="Lyra S."/>
            <person name="Almeida L.G."/>
            <person name="Bazylinski D.A."/>
            <person name="Vasconcellos A.T."/>
            <person name="Abreu F."/>
            <person name="Lins U."/>
        </authorList>
    </citation>
    <scope>NUCLEOTIDE SEQUENCE [LARGE SCALE GENOMIC DNA]</scope>
    <source>
        <strain evidence="9 10">IT-1</strain>
    </source>
</reference>
<evidence type="ECO:0000259" key="6">
    <source>
        <dbReference type="Pfam" id="PF01368"/>
    </source>
</evidence>
<comment type="similarity">
    <text evidence="1">Belongs to the RecJ family.</text>
</comment>
<dbReference type="InterPro" id="IPR003156">
    <property type="entry name" value="DHHA1_dom"/>
</dbReference>
<dbReference type="GO" id="GO:0003676">
    <property type="term" value="F:nucleic acid binding"/>
    <property type="evidence" value="ECO:0007669"/>
    <property type="project" value="InterPro"/>
</dbReference>
<evidence type="ECO:0000256" key="2">
    <source>
        <dbReference type="ARBA" id="ARBA00019841"/>
    </source>
</evidence>
<keyword evidence="10" id="KW-1185">Reference proteome</keyword>
<dbReference type="Gene3D" id="3.10.310.30">
    <property type="match status" value="1"/>
</dbReference>
<evidence type="ECO:0000259" key="7">
    <source>
        <dbReference type="Pfam" id="PF02272"/>
    </source>
</evidence>
<keyword evidence="3" id="KW-0540">Nuclease</keyword>
<dbReference type="InterPro" id="IPR004610">
    <property type="entry name" value="RecJ"/>
</dbReference>
<evidence type="ECO:0000256" key="3">
    <source>
        <dbReference type="ARBA" id="ARBA00022722"/>
    </source>
</evidence>
<dbReference type="PANTHER" id="PTHR30255:SF2">
    <property type="entry name" value="SINGLE-STRANDED-DNA-SPECIFIC EXONUCLEASE RECJ"/>
    <property type="match status" value="1"/>
</dbReference>
<dbReference type="InterPro" id="IPR038763">
    <property type="entry name" value="DHH_sf"/>
</dbReference>
<dbReference type="Pfam" id="PF17768">
    <property type="entry name" value="RecJ_OB"/>
    <property type="match status" value="1"/>
</dbReference>
<name>A0A1Y2K5B0_9PROT</name>
<dbReference type="NCBIfam" id="TIGR00644">
    <property type="entry name" value="recJ"/>
    <property type="match status" value="1"/>
</dbReference>
<dbReference type="Gene3D" id="3.90.1640.30">
    <property type="match status" value="1"/>
</dbReference>
<keyword evidence="4" id="KW-0378">Hydrolase</keyword>
<dbReference type="STRING" id="1434232.MAIT1_02985"/>
<evidence type="ECO:0000313" key="9">
    <source>
        <dbReference type="EMBL" id="OSM04882.1"/>
    </source>
</evidence>
<comment type="caution">
    <text evidence="9">The sequence shown here is derived from an EMBL/GenBank/DDBJ whole genome shotgun (WGS) entry which is preliminary data.</text>
</comment>
<dbReference type="InterPro" id="IPR041122">
    <property type="entry name" value="RecJ_OB"/>
</dbReference>
<feature type="domain" description="DDH" evidence="6">
    <location>
        <begin position="56"/>
        <end position="214"/>
    </location>
</feature>
<evidence type="ECO:0000259" key="8">
    <source>
        <dbReference type="Pfam" id="PF17768"/>
    </source>
</evidence>
<organism evidence="9 10">
    <name type="scientific">Magnetofaba australis IT-1</name>
    <dbReference type="NCBI Taxonomy" id="1434232"/>
    <lineage>
        <taxon>Bacteria</taxon>
        <taxon>Pseudomonadati</taxon>
        <taxon>Pseudomonadota</taxon>
        <taxon>Magnetococcia</taxon>
        <taxon>Magnetococcales</taxon>
        <taxon>Magnetococcaceae</taxon>
        <taxon>Magnetofaba</taxon>
    </lineage>
</organism>
<dbReference type="EMBL" id="LVJN01000018">
    <property type="protein sequence ID" value="OSM04882.1"/>
    <property type="molecule type" value="Genomic_DNA"/>
</dbReference>
<sequence length="568" mass="60250">MPEIIAPLLAARELDSPGAARAFLQPRLKELPDPLSLRDMDAAIARLVEAVEAGERIGVFGDYDVDGATSSALLTRYFRALGLAVRVYIPDRLSEGYGPNPDAMRKLAEEGLRLVITVDCGITAFEALEAAQDAGLGVIVTDHHQAREALPAALAVINPNRLDETFPHKQLAGVGVAFYLAMGLNRALRERGWFTQTRPEPPLKPLLDLVAVGTVADVAAITGINRALVSAGLRVTAQKENAGIAALMEAAELKVDHRGVRCSQVGFQIGPRINAGGRLGRGELGHQLLSTEDLAEARRIAAELDASNQARQSIEKEMVAQAVAQVEGSGQLERARGIVVSSPGWHPGVVGIVASRLVDRFHRPALVISIDDDGVGKGSGRTVPGVDLLAAVDRCAEYLDHYGGHKAACGVTIQAENIAAFTETFFTALAELPEAAFTPRLAVDAPLPVELAQLGLAAQLQQFAPFGMGNPEPVLVLPGVSAWNGRLIKGRHVACQLVRPDGGAGVEAIGFGVAPGPVADALLSNQGAWDVAGTLSVDHWRGQERLQFRIKDVRAAQALPWDQEPARN</sequence>
<dbReference type="GO" id="GO:0006310">
    <property type="term" value="P:DNA recombination"/>
    <property type="evidence" value="ECO:0007669"/>
    <property type="project" value="InterPro"/>
</dbReference>
<dbReference type="Proteomes" id="UP000194003">
    <property type="component" value="Unassembled WGS sequence"/>
</dbReference>
<dbReference type="SUPFAM" id="SSF64182">
    <property type="entry name" value="DHH phosphoesterases"/>
    <property type="match status" value="1"/>
</dbReference>
<feature type="domain" description="RecJ OB" evidence="8">
    <location>
        <begin position="443"/>
        <end position="552"/>
    </location>
</feature>
<dbReference type="Pfam" id="PF02272">
    <property type="entry name" value="DHHA1"/>
    <property type="match status" value="1"/>
</dbReference>
<dbReference type="PANTHER" id="PTHR30255">
    <property type="entry name" value="SINGLE-STRANDED-DNA-SPECIFIC EXONUCLEASE RECJ"/>
    <property type="match status" value="1"/>
</dbReference>
<dbReference type="Pfam" id="PF01368">
    <property type="entry name" value="DHH"/>
    <property type="match status" value="1"/>
</dbReference>
<evidence type="ECO:0000256" key="4">
    <source>
        <dbReference type="ARBA" id="ARBA00022801"/>
    </source>
</evidence>
<dbReference type="InterPro" id="IPR051673">
    <property type="entry name" value="SSDNA_exonuclease_RecJ"/>
</dbReference>
<evidence type="ECO:0000256" key="1">
    <source>
        <dbReference type="ARBA" id="ARBA00005915"/>
    </source>
</evidence>
<keyword evidence="5 9" id="KW-0269">Exonuclease</keyword>
<accession>A0A1Y2K5B0</accession>
<gene>
    <name evidence="9" type="ORF">MAIT1_02985</name>
</gene>
<protein>
    <recommendedName>
        <fullName evidence="2">Single-stranded-DNA-specific exonuclease RecJ</fullName>
    </recommendedName>
</protein>
<proteinExistence type="inferred from homology"/>
<dbReference type="GO" id="GO:0006281">
    <property type="term" value="P:DNA repair"/>
    <property type="evidence" value="ECO:0007669"/>
    <property type="project" value="InterPro"/>
</dbReference>
<evidence type="ECO:0000313" key="10">
    <source>
        <dbReference type="Proteomes" id="UP000194003"/>
    </source>
</evidence>
<feature type="domain" description="DHHA1" evidence="7">
    <location>
        <begin position="339"/>
        <end position="429"/>
    </location>
</feature>